<dbReference type="CDD" id="cd03049">
    <property type="entry name" value="GST_N_3"/>
    <property type="match status" value="1"/>
</dbReference>
<sequence length="205" mass="23181">MKLFYQTHSPYARKVLVLAHELGIAEDIDVIHHETSPTNRNEEVFGVNPLGKVPVLICANGLTLFDSNVIAEYLDGLHRGRRYLPTEGRARWLCLRMQAVAQGIADAGILARWDTERRPPALRWQTYADGQLEKLNAAFDYLEEDVTLDGAPDLGQVAAATALSWIEFRAVAQFKAGRPRLARWYERFVERPSMRATDYSGDTHD</sequence>
<evidence type="ECO:0000313" key="3">
    <source>
        <dbReference type="Proteomes" id="UP001352263"/>
    </source>
</evidence>
<dbReference type="SUPFAM" id="SSF52833">
    <property type="entry name" value="Thioredoxin-like"/>
    <property type="match status" value="1"/>
</dbReference>
<dbReference type="SUPFAM" id="SSF47616">
    <property type="entry name" value="GST C-terminal domain-like"/>
    <property type="match status" value="1"/>
</dbReference>
<gene>
    <name evidence="2" type="ORF">RY831_12150</name>
</gene>
<protein>
    <submittedName>
        <fullName evidence="2">Glutathione S-transferase family protein</fullName>
    </submittedName>
</protein>
<organism evidence="2 3">
    <name type="scientific">Noviherbaspirillum album</name>
    <dbReference type="NCBI Taxonomy" id="3080276"/>
    <lineage>
        <taxon>Bacteria</taxon>
        <taxon>Pseudomonadati</taxon>
        <taxon>Pseudomonadota</taxon>
        <taxon>Betaproteobacteria</taxon>
        <taxon>Burkholderiales</taxon>
        <taxon>Oxalobacteraceae</taxon>
        <taxon>Noviherbaspirillum</taxon>
    </lineage>
</organism>
<reference evidence="2 3" key="1">
    <citation type="submission" date="2023-10" db="EMBL/GenBank/DDBJ databases">
        <title>Noviherbaspirillum sp. CPCC 100848 genome assembly.</title>
        <authorList>
            <person name="Li X.Y."/>
            <person name="Fang X.M."/>
        </authorList>
    </citation>
    <scope>NUCLEOTIDE SEQUENCE [LARGE SCALE GENOMIC DNA]</scope>
    <source>
        <strain evidence="2 3">CPCC 100848</strain>
    </source>
</reference>
<comment type="caution">
    <text evidence="2">The sequence shown here is derived from an EMBL/GenBank/DDBJ whole genome shotgun (WGS) entry which is preliminary data.</text>
</comment>
<dbReference type="InterPro" id="IPR050983">
    <property type="entry name" value="GST_Omega/HSP26"/>
</dbReference>
<dbReference type="InterPro" id="IPR004045">
    <property type="entry name" value="Glutathione_S-Trfase_N"/>
</dbReference>
<dbReference type="Gene3D" id="1.20.1050.10">
    <property type="match status" value="1"/>
</dbReference>
<dbReference type="Proteomes" id="UP001352263">
    <property type="component" value="Unassembled WGS sequence"/>
</dbReference>
<evidence type="ECO:0000313" key="2">
    <source>
        <dbReference type="EMBL" id="MEC4719904.1"/>
    </source>
</evidence>
<dbReference type="RefSeq" id="WP_326506613.1">
    <property type="nucleotide sequence ID" value="NZ_JAWIIV010000008.1"/>
</dbReference>
<dbReference type="EMBL" id="JAWIIV010000008">
    <property type="protein sequence ID" value="MEC4719904.1"/>
    <property type="molecule type" value="Genomic_DNA"/>
</dbReference>
<dbReference type="PANTHER" id="PTHR43968:SF6">
    <property type="entry name" value="GLUTATHIONE S-TRANSFERASE OMEGA"/>
    <property type="match status" value="1"/>
</dbReference>
<name>A0ABU6J8D8_9BURK</name>
<keyword evidence="3" id="KW-1185">Reference proteome</keyword>
<feature type="domain" description="GST N-terminal" evidence="1">
    <location>
        <begin position="1"/>
        <end position="82"/>
    </location>
</feature>
<dbReference type="InterPro" id="IPR036282">
    <property type="entry name" value="Glutathione-S-Trfase_C_sf"/>
</dbReference>
<dbReference type="PROSITE" id="PS50404">
    <property type="entry name" value="GST_NTER"/>
    <property type="match status" value="1"/>
</dbReference>
<dbReference type="Gene3D" id="3.40.30.10">
    <property type="entry name" value="Glutaredoxin"/>
    <property type="match status" value="1"/>
</dbReference>
<dbReference type="CDD" id="cd03205">
    <property type="entry name" value="GST_C_6"/>
    <property type="match status" value="1"/>
</dbReference>
<dbReference type="Pfam" id="PF13409">
    <property type="entry name" value="GST_N_2"/>
    <property type="match status" value="1"/>
</dbReference>
<proteinExistence type="predicted"/>
<dbReference type="PANTHER" id="PTHR43968">
    <property type="match status" value="1"/>
</dbReference>
<dbReference type="InterPro" id="IPR036249">
    <property type="entry name" value="Thioredoxin-like_sf"/>
</dbReference>
<accession>A0ABU6J8D8</accession>
<evidence type="ECO:0000259" key="1">
    <source>
        <dbReference type="PROSITE" id="PS50404"/>
    </source>
</evidence>